<dbReference type="Gene3D" id="1.10.8.430">
    <property type="entry name" value="Helical domain of apoptotic protease-activating factors"/>
    <property type="match status" value="1"/>
</dbReference>
<protein>
    <recommendedName>
        <fullName evidence="10">AAA+ ATPase domain-containing protein</fullName>
    </recommendedName>
</protein>
<dbReference type="FunFam" id="1.10.8.430:FF:000003">
    <property type="entry name" value="Probable disease resistance protein At5g66910"/>
    <property type="match status" value="1"/>
</dbReference>
<evidence type="ECO:0000313" key="8">
    <source>
        <dbReference type="EMBL" id="GJM99105.1"/>
    </source>
</evidence>
<feature type="domain" description="Disease resistance R13L4/SHOC-2-like LRR" evidence="7">
    <location>
        <begin position="524"/>
        <end position="813"/>
    </location>
</feature>
<evidence type="ECO:0000259" key="7">
    <source>
        <dbReference type="Pfam" id="PF23598"/>
    </source>
</evidence>
<evidence type="ECO:0008006" key="10">
    <source>
        <dbReference type="Google" id="ProtNLM"/>
    </source>
</evidence>
<evidence type="ECO:0000256" key="5">
    <source>
        <dbReference type="SAM" id="Coils"/>
    </source>
</evidence>
<comment type="caution">
    <text evidence="8">The sequence shown here is derived from an EMBL/GenBank/DDBJ whole genome shotgun (WGS) entry which is preliminary data.</text>
</comment>
<dbReference type="AlphaFoldDB" id="A0AAV5CLH7"/>
<dbReference type="SUPFAM" id="SSF52058">
    <property type="entry name" value="L domain-like"/>
    <property type="match status" value="1"/>
</dbReference>
<dbReference type="GO" id="GO:0043531">
    <property type="term" value="F:ADP binding"/>
    <property type="evidence" value="ECO:0007669"/>
    <property type="project" value="InterPro"/>
</dbReference>
<dbReference type="FunFam" id="1.10.10.10:FF:000322">
    <property type="entry name" value="Probable disease resistance protein At1g63360"/>
    <property type="match status" value="1"/>
</dbReference>
<evidence type="ECO:0000256" key="4">
    <source>
        <dbReference type="ARBA" id="ARBA00022840"/>
    </source>
</evidence>
<evidence type="ECO:0000256" key="2">
    <source>
        <dbReference type="ARBA" id="ARBA00022737"/>
    </source>
</evidence>
<dbReference type="SUPFAM" id="SSF52540">
    <property type="entry name" value="P-loop containing nucleoside triphosphate hydrolases"/>
    <property type="match status" value="1"/>
</dbReference>
<keyword evidence="5" id="KW-0175">Coiled coil</keyword>
<dbReference type="InterPro" id="IPR036388">
    <property type="entry name" value="WH-like_DNA-bd_sf"/>
</dbReference>
<feature type="domain" description="NB-ARC" evidence="6">
    <location>
        <begin position="161"/>
        <end position="324"/>
    </location>
</feature>
<comment type="similarity">
    <text evidence="1">Belongs to the disease resistance NB-LRR family.</text>
</comment>
<evidence type="ECO:0000259" key="6">
    <source>
        <dbReference type="Pfam" id="PF00931"/>
    </source>
</evidence>
<dbReference type="Gene3D" id="1.10.10.10">
    <property type="entry name" value="Winged helix-like DNA-binding domain superfamily/Winged helix DNA-binding domain"/>
    <property type="match status" value="1"/>
</dbReference>
<dbReference type="Pfam" id="PF23598">
    <property type="entry name" value="LRR_14"/>
    <property type="match status" value="1"/>
</dbReference>
<gene>
    <name evidence="8" type="primary">ga16174</name>
    <name evidence="8" type="ORF">PR202_ga16174</name>
</gene>
<keyword evidence="9" id="KW-1185">Reference proteome</keyword>
<dbReference type="InterPro" id="IPR042197">
    <property type="entry name" value="Apaf_helical"/>
</dbReference>
<sequence>METIAHMVPGAAAIICHASGLLFPHLAYPFNAEKNVGKLKGWCRRLEARRNDIELRVENAERKQRICKNEVKEWLETAKHAINEVDKIEYAYKKRAMCFHGWSPNVIGRYKISKKANKKLTELKDVFEKGEFDDVAYDKPPPSVVPRPVGTSVIGMQPYLNKAMSYLRDDNIPLIGIWGMGGVGKTTLLKLINNQFLSSVEGLNFNLVICITASRGCSPENLQISLLEKLGLQLRMDTGKESRCTAIFEYLSKRNFLLLLDDLWEEIILEEIGVPPPGGDKIHKVILATRSEQVCADMGAHTTIKVECLKDEEAWELFSRNVTKVTIDLDLRIKRLATEICQRCDGLPLALVSVGKSMSIKRQWQEWEAALRSISRSCQLLESSGIKDYNPIMATLRLTYDNLKSDQLKECFLACALWPEDYSIWNIDLVNCWIGLDLIPIGRAICESHNDGYGVIGVLKSACLLEEGDMKHTEVRLHDMIRDMALWIASEKSWLVEAGVRMKKVKDVERWAQATNISLMCNFIESLPSMLPSCPDLSVLVLQQNFHFSEIPSCFFKSMASLKYLDLSWTQFEYLPRDISFLVSLQCLNLADSSIVSLPEKLGELKKLRILNLSFTNHLRHIPYGVISRLSMLKVLYLYQSKYSGFENEFSESWIDGKESKEFSLTELECFHNGLALGITVRTSQALKKLSELPDIHIHNLGIEQLQGESSVSLALKSSMTVVNFKMCLSIESLSIQYVDDSFPKKAIPYLEYLTFWRIPNLSKVKFGEDLLYIRMLNIVENNGLTDLTWILKLPCLEHLDLSFCTKLKYIIAEPNDGEIQGSAQENRVHEFSKLRILQLNYLPNLERFSSLKLDSPCLEHMDVFGCPLLQEFPLQSELKGTTHLKQIRGEEQWWNNLKWDSQKPYEIYKDFYKVFEKNLESFEPTLETNPFIQSKSSFFAHRRPMMRTAIQFSSYLSLLFGGQTSRSTG</sequence>
<dbReference type="GO" id="GO:0009626">
    <property type="term" value="P:plant-type hypersensitive response"/>
    <property type="evidence" value="ECO:0007669"/>
    <property type="project" value="UniProtKB-ARBA"/>
</dbReference>
<dbReference type="Pfam" id="PF00931">
    <property type="entry name" value="NB-ARC"/>
    <property type="match status" value="1"/>
</dbReference>
<dbReference type="InterPro" id="IPR002182">
    <property type="entry name" value="NB-ARC"/>
</dbReference>
<evidence type="ECO:0000256" key="3">
    <source>
        <dbReference type="ARBA" id="ARBA00022821"/>
    </source>
</evidence>
<evidence type="ECO:0000256" key="1">
    <source>
        <dbReference type="ARBA" id="ARBA00008894"/>
    </source>
</evidence>
<name>A0AAV5CLH7_ELECO</name>
<organism evidence="8 9">
    <name type="scientific">Eleusine coracana subsp. coracana</name>
    <dbReference type="NCBI Taxonomy" id="191504"/>
    <lineage>
        <taxon>Eukaryota</taxon>
        <taxon>Viridiplantae</taxon>
        <taxon>Streptophyta</taxon>
        <taxon>Embryophyta</taxon>
        <taxon>Tracheophyta</taxon>
        <taxon>Spermatophyta</taxon>
        <taxon>Magnoliopsida</taxon>
        <taxon>Liliopsida</taxon>
        <taxon>Poales</taxon>
        <taxon>Poaceae</taxon>
        <taxon>PACMAD clade</taxon>
        <taxon>Chloridoideae</taxon>
        <taxon>Cynodonteae</taxon>
        <taxon>Eleusininae</taxon>
        <taxon>Eleusine</taxon>
    </lineage>
</organism>
<dbReference type="PANTHER" id="PTHR33463">
    <property type="entry name" value="NB-ARC DOMAIN-CONTAINING PROTEIN-RELATED"/>
    <property type="match status" value="1"/>
</dbReference>
<dbReference type="Gene3D" id="3.80.10.10">
    <property type="entry name" value="Ribonuclease Inhibitor"/>
    <property type="match status" value="2"/>
</dbReference>
<dbReference type="InterPro" id="IPR050905">
    <property type="entry name" value="Plant_NBS-LRR"/>
</dbReference>
<dbReference type="InterPro" id="IPR027417">
    <property type="entry name" value="P-loop_NTPase"/>
</dbReference>
<dbReference type="GO" id="GO:0002758">
    <property type="term" value="P:innate immune response-activating signaling pathway"/>
    <property type="evidence" value="ECO:0007669"/>
    <property type="project" value="UniProtKB-ARBA"/>
</dbReference>
<dbReference type="Gene3D" id="3.40.50.300">
    <property type="entry name" value="P-loop containing nucleotide triphosphate hydrolases"/>
    <property type="match status" value="1"/>
</dbReference>
<keyword evidence="4" id="KW-0067">ATP-binding</keyword>
<dbReference type="PRINTS" id="PR00364">
    <property type="entry name" value="DISEASERSIST"/>
</dbReference>
<dbReference type="EMBL" id="BQKI01000007">
    <property type="protein sequence ID" value="GJM99105.1"/>
    <property type="molecule type" value="Genomic_DNA"/>
</dbReference>
<keyword evidence="2" id="KW-0677">Repeat</keyword>
<evidence type="ECO:0000313" key="9">
    <source>
        <dbReference type="Proteomes" id="UP001054889"/>
    </source>
</evidence>
<keyword evidence="4" id="KW-0547">Nucleotide-binding</keyword>
<dbReference type="Proteomes" id="UP001054889">
    <property type="component" value="Unassembled WGS sequence"/>
</dbReference>
<dbReference type="InterPro" id="IPR055414">
    <property type="entry name" value="LRR_R13L4/SHOC2-like"/>
</dbReference>
<dbReference type="InterPro" id="IPR032675">
    <property type="entry name" value="LRR_dom_sf"/>
</dbReference>
<dbReference type="GO" id="GO:0042742">
    <property type="term" value="P:defense response to bacterium"/>
    <property type="evidence" value="ECO:0007669"/>
    <property type="project" value="UniProtKB-ARBA"/>
</dbReference>
<feature type="coiled-coil region" evidence="5">
    <location>
        <begin position="43"/>
        <end position="77"/>
    </location>
</feature>
<dbReference type="FunFam" id="3.40.50.300:FF:001091">
    <property type="entry name" value="Probable disease resistance protein At1g61300"/>
    <property type="match status" value="1"/>
</dbReference>
<keyword evidence="3" id="KW-0611">Plant defense</keyword>
<reference evidence="8" key="1">
    <citation type="journal article" date="2018" name="DNA Res.">
        <title>Multiple hybrid de novo genome assembly of finger millet, an orphan allotetraploid crop.</title>
        <authorList>
            <person name="Hatakeyama M."/>
            <person name="Aluri S."/>
            <person name="Balachadran M.T."/>
            <person name="Sivarajan S.R."/>
            <person name="Patrignani A."/>
            <person name="Gruter S."/>
            <person name="Poveda L."/>
            <person name="Shimizu-Inatsugi R."/>
            <person name="Baeten J."/>
            <person name="Francoijs K.J."/>
            <person name="Nataraja K.N."/>
            <person name="Reddy Y.A.N."/>
            <person name="Phadnis S."/>
            <person name="Ravikumar R.L."/>
            <person name="Schlapbach R."/>
            <person name="Sreeman S.M."/>
            <person name="Shimizu K.K."/>
        </authorList>
    </citation>
    <scope>NUCLEOTIDE SEQUENCE</scope>
</reference>
<reference evidence="8" key="2">
    <citation type="submission" date="2021-12" db="EMBL/GenBank/DDBJ databases">
        <title>Resequencing data analysis of finger millet.</title>
        <authorList>
            <person name="Hatakeyama M."/>
            <person name="Aluri S."/>
            <person name="Balachadran M.T."/>
            <person name="Sivarajan S.R."/>
            <person name="Poveda L."/>
            <person name="Shimizu-Inatsugi R."/>
            <person name="Schlapbach R."/>
            <person name="Sreeman S.M."/>
            <person name="Shimizu K.K."/>
        </authorList>
    </citation>
    <scope>NUCLEOTIDE SEQUENCE</scope>
</reference>
<dbReference type="GO" id="GO:0005524">
    <property type="term" value="F:ATP binding"/>
    <property type="evidence" value="ECO:0007669"/>
    <property type="project" value="UniProtKB-KW"/>
</dbReference>
<dbReference type="PANTHER" id="PTHR33463:SF204">
    <property type="entry name" value="NB-ARC DOMAIN-CONTAINING PROTEIN"/>
    <property type="match status" value="1"/>
</dbReference>
<accession>A0AAV5CLH7</accession>
<proteinExistence type="inferred from homology"/>